<organism evidence="1">
    <name type="scientific">Anguilla anguilla</name>
    <name type="common">European freshwater eel</name>
    <name type="synonym">Muraena anguilla</name>
    <dbReference type="NCBI Taxonomy" id="7936"/>
    <lineage>
        <taxon>Eukaryota</taxon>
        <taxon>Metazoa</taxon>
        <taxon>Chordata</taxon>
        <taxon>Craniata</taxon>
        <taxon>Vertebrata</taxon>
        <taxon>Euteleostomi</taxon>
        <taxon>Actinopterygii</taxon>
        <taxon>Neopterygii</taxon>
        <taxon>Teleostei</taxon>
        <taxon>Anguilliformes</taxon>
        <taxon>Anguillidae</taxon>
        <taxon>Anguilla</taxon>
    </lineage>
</organism>
<dbReference type="EMBL" id="GBXM01009905">
    <property type="protein sequence ID" value="JAH98672.1"/>
    <property type="molecule type" value="Transcribed_RNA"/>
</dbReference>
<reference evidence="1" key="1">
    <citation type="submission" date="2014-11" db="EMBL/GenBank/DDBJ databases">
        <authorList>
            <person name="Amaro Gonzalez C."/>
        </authorList>
    </citation>
    <scope>NUCLEOTIDE SEQUENCE</scope>
</reference>
<proteinExistence type="predicted"/>
<evidence type="ECO:0000313" key="1">
    <source>
        <dbReference type="EMBL" id="JAH98672.1"/>
    </source>
</evidence>
<dbReference type="AlphaFoldDB" id="A0A0E9X7E4"/>
<name>A0A0E9X7E4_ANGAN</name>
<sequence length="43" mass="4703">MRPLEGPAAGLRPLCCVRGGHGRSTMYKALQTSTQPKFTKLSR</sequence>
<reference evidence="1" key="2">
    <citation type="journal article" date="2015" name="Fish Shellfish Immunol.">
        <title>Early steps in the European eel (Anguilla anguilla)-Vibrio vulnificus interaction in the gills: Role of the RtxA13 toxin.</title>
        <authorList>
            <person name="Callol A."/>
            <person name="Pajuelo D."/>
            <person name="Ebbesson L."/>
            <person name="Teles M."/>
            <person name="MacKenzie S."/>
            <person name="Amaro C."/>
        </authorList>
    </citation>
    <scope>NUCLEOTIDE SEQUENCE</scope>
</reference>
<protein>
    <submittedName>
        <fullName evidence="1">Uncharacterized protein</fullName>
    </submittedName>
</protein>
<accession>A0A0E9X7E4</accession>